<feature type="transmembrane region" description="Helical" evidence="2">
    <location>
        <begin position="100"/>
        <end position="123"/>
    </location>
</feature>
<keyword evidence="2" id="KW-0472">Membrane</keyword>
<evidence type="ECO:0000256" key="1">
    <source>
        <dbReference type="SAM" id="MobiDB-lite"/>
    </source>
</evidence>
<feature type="region of interest" description="Disordered" evidence="1">
    <location>
        <begin position="47"/>
        <end position="79"/>
    </location>
</feature>
<evidence type="ECO:0000256" key="2">
    <source>
        <dbReference type="SAM" id="Phobius"/>
    </source>
</evidence>
<evidence type="ECO:0000313" key="3">
    <source>
        <dbReference type="EMBL" id="ARS91757.1"/>
    </source>
</evidence>
<protein>
    <recommendedName>
        <fullName evidence="5">DUF4013 domain-containing protein</fullName>
    </recommendedName>
</protein>
<dbReference type="Proteomes" id="UP000250088">
    <property type="component" value="Chromosome"/>
</dbReference>
<keyword evidence="2" id="KW-1133">Transmembrane helix</keyword>
<dbReference type="EMBL" id="CP019893">
    <property type="protein sequence ID" value="ARS91757.1"/>
    <property type="molecule type" value="Genomic_DNA"/>
</dbReference>
<name>A0A2Z2I070_9EURY</name>
<dbReference type="AlphaFoldDB" id="A0A2Z2I070"/>
<organism evidence="3 4">
    <name type="scientific">Natrarchaeobaculum aegyptiacum</name>
    <dbReference type="NCBI Taxonomy" id="745377"/>
    <lineage>
        <taxon>Archaea</taxon>
        <taxon>Methanobacteriati</taxon>
        <taxon>Methanobacteriota</taxon>
        <taxon>Stenosarchaea group</taxon>
        <taxon>Halobacteria</taxon>
        <taxon>Halobacteriales</taxon>
        <taxon>Natrialbaceae</taxon>
        <taxon>Natrarchaeobaculum</taxon>
    </lineage>
</organism>
<dbReference type="KEGG" id="naj:B1756_08785"/>
<feature type="transmembrane region" description="Helical" evidence="2">
    <location>
        <begin position="144"/>
        <end position="164"/>
    </location>
</feature>
<gene>
    <name evidence="3" type="ORF">B1756_08785</name>
</gene>
<evidence type="ECO:0000313" key="4">
    <source>
        <dbReference type="Proteomes" id="UP000250088"/>
    </source>
</evidence>
<feature type="transmembrane region" description="Helical" evidence="2">
    <location>
        <begin position="239"/>
        <end position="263"/>
    </location>
</feature>
<sequence>MVPLALSLLNLENVRRTLDPGGVTINLEFAFPTPLLDLWSLADPPPPAPDSIPVGDAGPGTGGGDPFDEARAGGQPAGSEHTLEVPLYGKIPLEAVGPELAGWFGLVLVGSIVLYAAVAAGYLGGIDRRLRDERGSTLESLIRYTPSLLGYYALVFAAFAVALVPPLVAGIAGLIVVFPLILLVGYLFYAAPFLIVVDDASLPASLRRSYAFAVGGGAYLAFAVWHLLFAAVASLPLSLVVSLGGAVGLAIAAPVAAVVGLLLTAATVSLVQELVAWEGDGSSPAPADSV</sequence>
<evidence type="ECO:0008006" key="5">
    <source>
        <dbReference type="Google" id="ProtNLM"/>
    </source>
</evidence>
<keyword evidence="2" id="KW-0812">Transmembrane</keyword>
<proteinExistence type="predicted"/>
<feature type="transmembrane region" description="Helical" evidence="2">
    <location>
        <begin position="170"/>
        <end position="197"/>
    </location>
</feature>
<accession>A0A2Z2I070</accession>
<reference evidence="4" key="1">
    <citation type="submission" date="2017-02" db="EMBL/GenBank/DDBJ databases">
        <title>Natronthermophilus aegyptiacus gen. nov.,sp. nov., an aerobic, extremely halophilic alkalithermophilic archaeon isolated from the athalassohaline Wadi An Natrun, Egypt.</title>
        <authorList>
            <person name="Zhao B."/>
        </authorList>
    </citation>
    <scope>NUCLEOTIDE SEQUENCE [LARGE SCALE GENOMIC DNA]</scope>
    <source>
        <strain evidence="4">JW/NM-HA 15</strain>
    </source>
</reference>
<feature type="transmembrane region" description="Helical" evidence="2">
    <location>
        <begin position="209"/>
        <end position="233"/>
    </location>
</feature>
<keyword evidence="4" id="KW-1185">Reference proteome</keyword>